<dbReference type="Pfam" id="PF02424">
    <property type="entry name" value="ApbE"/>
    <property type="match status" value="2"/>
</dbReference>
<organism evidence="11 12">
    <name type="scientific">Candidatus Nomurabacteria bacterium GW2011_GWF2_40_12</name>
    <dbReference type="NCBI Taxonomy" id="1618776"/>
    <lineage>
        <taxon>Bacteria</taxon>
        <taxon>Candidatus Nomuraibacteriota</taxon>
    </lineage>
</organism>
<dbReference type="InterPro" id="IPR003374">
    <property type="entry name" value="ApbE-like_sf"/>
</dbReference>
<dbReference type="EMBL" id="LBYC01000001">
    <property type="protein sequence ID" value="KKR43922.1"/>
    <property type="molecule type" value="Genomic_DNA"/>
</dbReference>
<dbReference type="Proteomes" id="UP000034301">
    <property type="component" value="Unassembled WGS sequence"/>
</dbReference>
<evidence type="ECO:0000313" key="11">
    <source>
        <dbReference type="EMBL" id="KKR43922.1"/>
    </source>
</evidence>
<proteinExistence type="predicted"/>
<dbReference type="GO" id="GO:0046872">
    <property type="term" value="F:metal ion binding"/>
    <property type="evidence" value="ECO:0007669"/>
    <property type="project" value="UniProtKB-KW"/>
</dbReference>
<evidence type="ECO:0000256" key="8">
    <source>
        <dbReference type="ARBA" id="ARBA00022842"/>
    </source>
</evidence>
<evidence type="ECO:0000256" key="10">
    <source>
        <dbReference type="ARBA" id="ARBA00048540"/>
    </source>
</evidence>
<evidence type="ECO:0000256" key="3">
    <source>
        <dbReference type="ARBA" id="ARBA00016337"/>
    </source>
</evidence>
<dbReference type="GO" id="GO:0016740">
    <property type="term" value="F:transferase activity"/>
    <property type="evidence" value="ECO:0007669"/>
    <property type="project" value="UniProtKB-KW"/>
</dbReference>
<dbReference type="PANTHER" id="PTHR30040">
    <property type="entry name" value="THIAMINE BIOSYNTHESIS LIPOPROTEIN APBE"/>
    <property type="match status" value="1"/>
</dbReference>
<keyword evidence="7" id="KW-0274">FAD</keyword>
<dbReference type="EC" id="2.7.1.180" evidence="2"/>
<evidence type="ECO:0000256" key="2">
    <source>
        <dbReference type="ARBA" id="ARBA00011955"/>
    </source>
</evidence>
<dbReference type="Gene3D" id="3.10.520.10">
    <property type="entry name" value="ApbE-like domains"/>
    <property type="match status" value="2"/>
</dbReference>
<keyword evidence="6" id="KW-0479">Metal-binding</keyword>
<protein>
    <recommendedName>
        <fullName evidence="3">FAD:protein FMN transferase</fullName>
        <ecNumber evidence="2">2.7.1.180</ecNumber>
    </recommendedName>
    <alternativeName>
        <fullName evidence="9">Flavin transferase</fullName>
    </alternativeName>
</protein>
<keyword evidence="8" id="KW-0460">Magnesium</keyword>
<comment type="catalytic activity">
    <reaction evidence="10">
        <text>L-threonyl-[protein] + FAD = FMN-L-threonyl-[protein] + AMP + H(+)</text>
        <dbReference type="Rhea" id="RHEA:36847"/>
        <dbReference type="Rhea" id="RHEA-COMP:11060"/>
        <dbReference type="Rhea" id="RHEA-COMP:11061"/>
        <dbReference type="ChEBI" id="CHEBI:15378"/>
        <dbReference type="ChEBI" id="CHEBI:30013"/>
        <dbReference type="ChEBI" id="CHEBI:57692"/>
        <dbReference type="ChEBI" id="CHEBI:74257"/>
        <dbReference type="ChEBI" id="CHEBI:456215"/>
        <dbReference type="EC" id="2.7.1.180"/>
    </reaction>
</comment>
<comment type="caution">
    <text evidence="11">The sequence shown here is derived from an EMBL/GenBank/DDBJ whole genome shotgun (WGS) entry which is preliminary data.</text>
</comment>
<comment type="cofactor">
    <cofactor evidence="1">
        <name>Mg(2+)</name>
        <dbReference type="ChEBI" id="CHEBI:18420"/>
    </cofactor>
</comment>
<dbReference type="InterPro" id="IPR024932">
    <property type="entry name" value="ApbE"/>
</dbReference>
<evidence type="ECO:0000313" key="12">
    <source>
        <dbReference type="Proteomes" id="UP000034301"/>
    </source>
</evidence>
<name>A0A0G0U183_9BACT</name>
<reference evidence="11 12" key="1">
    <citation type="journal article" date="2015" name="Nature">
        <title>rRNA introns, odd ribosomes, and small enigmatic genomes across a large radiation of phyla.</title>
        <authorList>
            <person name="Brown C.T."/>
            <person name="Hug L.A."/>
            <person name="Thomas B.C."/>
            <person name="Sharon I."/>
            <person name="Castelle C.J."/>
            <person name="Singh A."/>
            <person name="Wilkins M.J."/>
            <person name="Williams K.H."/>
            <person name="Banfield J.F."/>
        </authorList>
    </citation>
    <scope>NUCLEOTIDE SEQUENCE [LARGE SCALE GENOMIC DNA]</scope>
</reference>
<keyword evidence="11" id="KW-0449">Lipoprotein</keyword>
<evidence type="ECO:0000256" key="9">
    <source>
        <dbReference type="ARBA" id="ARBA00031306"/>
    </source>
</evidence>
<dbReference type="AlphaFoldDB" id="A0A0G0U183"/>
<keyword evidence="4" id="KW-0285">Flavoprotein</keyword>
<gene>
    <name evidence="11" type="ORF">UT78_C0001G0108</name>
</gene>
<dbReference type="SUPFAM" id="SSF143631">
    <property type="entry name" value="ApbE-like"/>
    <property type="match status" value="1"/>
</dbReference>
<evidence type="ECO:0000256" key="7">
    <source>
        <dbReference type="ARBA" id="ARBA00022827"/>
    </source>
</evidence>
<accession>A0A0G0U183</accession>
<evidence type="ECO:0000256" key="4">
    <source>
        <dbReference type="ARBA" id="ARBA00022630"/>
    </source>
</evidence>
<evidence type="ECO:0000256" key="6">
    <source>
        <dbReference type="ARBA" id="ARBA00022723"/>
    </source>
</evidence>
<keyword evidence="5" id="KW-0808">Transferase</keyword>
<evidence type="ECO:0000256" key="1">
    <source>
        <dbReference type="ARBA" id="ARBA00001946"/>
    </source>
</evidence>
<evidence type="ECO:0000256" key="5">
    <source>
        <dbReference type="ARBA" id="ARBA00022679"/>
    </source>
</evidence>
<dbReference type="PANTHER" id="PTHR30040:SF2">
    <property type="entry name" value="FAD:PROTEIN FMN TRANSFERASE"/>
    <property type="match status" value="1"/>
</dbReference>
<sequence length="251" mass="28274">MKQIQIIMGTPVIVEIADRESRQELFDEVFDYFRYVDDKFSTYKSTSEISAINEGKIKKEEMSDDIKLVFKLSEETKKLTDGYFDIVTKAGKYDTSGLVKGWAIFNASNILKNHGIKNFFVEAGGDIQTSGINESGEPWCVGIQNPFSEKREVIKKVYLHKDEGIATSGNYVRGNHIYNPKDKNDSLADIVSITVIGPNIFEADRYATAAFAMGKKGIFFIEELEGFEGYSIDKDGQAIMTKGFDNYIKII</sequence>